<gene>
    <name evidence="1" type="ORF">HW542_11950</name>
</gene>
<evidence type="ECO:0000313" key="1">
    <source>
        <dbReference type="EMBL" id="NVN47516.1"/>
    </source>
</evidence>
<dbReference type="Proteomes" id="UP001516351">
    <property type="component" value="Unassembled WGS sequence"/>
</dbReference>
<accession>A0ABX2P6D0</accession>
<evidence type="ECO:0000313" key="2">
    <source>
        <dbReference type="Proteomes" id="UP001516351"/>
    </source>
</evidence>
<organism evidence="1 2">
    <name type="scientific">Asaia spathodeae</name>
    <dbReference type="NCBI Taxonomy" id="657016"/>
    <lineage>
        <taxon>Bacteria</taxon>
        <taxon>Pseudomonadati</taxon>
        <taxon>Pseudomonadota</taxon>
        <taxon>Alphaproteobacteria</taxon>
        <taxon>Acetobacterales</taxon>
        <taxon>Acetobacteraceae</taxon>
        <taxon>Asaia</taxon>
    </lineage>
</organism>
<keyword evidence="2" id="KW-1185">Reference proteome</keyword>
<reference evidence="1 2" key="1">
    <citation type="submission" date="2020-06" db="EMBL/GenBank/DDBJ databases">
        <title>Synonyms of Asaia species.</title>
        <authorList>
            <person name="Sombolestani A."/>
        </authorList>
    </citation>
    <scope>NUCLEOTIDE SEQUENCE [LARGE SCALE GENOMIC DNA]</scope>
    <source>
        <strain evidence="1 2">LMG 27047</strain>
    </source>
</reference>
<dbReference type="RefSeq" id="WP_267311947.1">
    <property type="nucleotide sequence ID" value="NZ_JABXXV010000006.1"/>
</dbReference>
<dbReference type="EMBL" id="JABXXV010000006">
    <property type="protein sequence ID" value="NVN47516.1"/>
    <property type="molecule type" value="Genomic_DNA"/>
</dbReference>
<protein>
    <submittedName>
        <fullName evidence="1">Uncharacterized protein</fullName>
    </submittedName>
</protein>
<name>A0ABX2P6D0_9PROT</name>
<proteinExistence type="predicted"/>
<comment type="caution">
    <text evidence="1">The sequence shown here is derived from an EMBL/GenBank/DDBJ whole genome shotgun (WGS) entry which is preliminary data.</text>
</comment>
<sequence>MTQHEQKPESNFTTMRVPSWPDLNPDPFVFVIVGRGRMSFYKDGRVVADFVEPDEAAKDFVKSIEDHYRGYILEAEARGAAEQEEQGIEAAKDEGANYVLTSLALLFGRDGFEIRDGSETWEGDVNATLEGILKAGGLIDDEGDLLDLATLKDRFAEQRRKDAEGAEPVAYRWAYDVPKGRDSLWHFGGDLPEPRPERPEPKHVTPLYTRPANVAALEARVVELEGERVRAVSRLRSQIVGYRKTQHSRIAKSLARTLHVVYGETYRDSDFEHVAVVEDMLRARAETAESRIAEAVMTERERCASKLDEVAKHLAHPWGSHLTEEGIAVKEACTARVEQEAAAIREGGEHG</sequence>